<protein>
    <submittedName>
        <fullName evidence="2">Glycoside hydrolase family 128 protein</fullName>
    </submittedName>
</protein>
<accession>A0A1Q3EK91</accession>
<dbReference type="GO" id="GO:0009277">
    <property type="term" value="C:fungal-type cell wall"/>
    <property type="evidence" value="ECO:0007669"/>
    <property type="project" value="TreeGrafter"/>
</dbReference>
<reference evidence="2 3" key="2">
    <citation type="submission" date="2017-02" db="EMBL/GenBank/DDBJ databases">
        <title>A genome survey and senescence transcriptome analysis in Lentinula edodes.</title>
        <authorList>
            <person name="Sakamoto Y."/>
            <person name="Nakade K."/>
            <person name="Sato S."/>
            <person name="Yoshida Y."/>
            <person name="Miyazaki K."/>
            <person name="Natsume S."/>
            <person name="Konno N."/>
        </authorList>
    </citation>
    <scope>NUCLEOTIDE SEQUENCE [LARGE SCALE GENOMIC DNA]</scope>
    <source>
        <strain evidence="2 3">NBRC 111202</strain>
    </source>
</reference>
<dbReference type="InterPro" id="IPR017853">
    <property type="entry name" value="GH"/>
</dbReference>
<proteinExistence type="predicted"/>
<dbReference type="PANTHER" id="PTHR34154:SF3">
    <property type="entry name" value="ALKALI-SENSITIVE LINKAGE PROTEIN 1"/>
    <property type="match status" value="1"/>
</dbReference>
<dbReference type="EMBL" id="BDGU01000468">
    <property type="protein sequence ID" value="GAW07534.1"/>
    <property type="molecule type" value="Genomic_DNA"/>
</dbReference>
<sequence length="341" mass="36962">MPNIDDNISFCLLSSVETCLEDLLIIYFNIHNLPKVSREAGVIGFNRHSRWIFLTTGNDILCILWIRYYSPLSNLLISSIKEICTPSFCSLLGQLCPCWKTRIGLALVDPGVLNNGDGEVVAIYDWETYAPPTSTGGTGGLGFIGMQGTMDSDSSPVAQLATRQAQQGWATVFSLNEPDINGITPAEAASWYIEWINPLAIKKALPAVTSSTTSGQGLSWLSEMISACAGACYFDYINLHWYGTSFAEFQAYIEQAHNQFPSYTIVISEFALTNGGNQVAFFESAFPFLDGLSYVLLYFPFVATSPALLQANDPGAVTTVGTGSCLYTNAGGPSSVGNLMY</sequence>
<gene>
    <name evidence="2" type="ORF">LENED_009531</name>
</gene>
<dbReference type="Pfam" id="PF11790">
    <property type="entry name" value="Glyco_hydro_cc"/>
    <property type="match status" value="1"/>
</dbReference>
<dbReference type="InterPro" id="IPR024655">
    <property type="entry name" value="Asl1_glyco_hydro_catalytic"/>
</dbReference>
<name>A0A1Q3EK91_LENED</name>
<dbReference type="SUPFAM" id="SSF51445">
    <property type="entry name" value="(Trans)glycosidases"/>
    <property type="match status" value="1"/>
</dbReference>
<dbReference type="GO" id="GO:0071966">
    <property type="term" value="P:fungal-type cell wall polysaccharide metabolic process"/>
    <property type="evidence" value="ECO:0007669"/>
    <property type="project" value="TreeGrafter"/>
</dbReference>
<evidence type="ECO:0000313" key="3">
    <source>
        <dbReference type="Proteomes" id="UP000188533"/>
    </source>
</evidence>
<keyword evidence="3" id="KW-1185">Reference proteome</keyword>
<dbReference type="Gene3D" id="3.20.20.80">
    <property type="entry name" value="Glycosidases"/>
    <property type="match status" value="1"/>
</dbReference>
<dbReference type="AlphaFoldDB" id="A0A1Q3EK91"/>
<organism evidence="2 3">
    <name type="scientific">Lentinula edodes</name>
    <name type="common">Shiitake mushroom</name>
    <name type="synonym">Lentinus edodes</name>
    <dbReference type="NCBI Taxonomy" id="5353"/>
    <lineage>
        <taxon>Eukaryota</taxon>
        <taxon>Fungi</taxon>
        <taxon>Dikarya</taxon>
        <taxon>Basidiomycota</taxon>
        <taxon>Agaricomycotina</taxon>
        <taxon>Agaricomycetes</taxon>
        <taxon>Agaricomycetidae</taxon>
        <taxon>Agaricales</taxon>
        <taxon>Marasmiineae</taxon>
        <taxon>Omphalotaceae</taxon>
        <taxon>Lentinula</taxon>
    </lineage>
</organism>
<dbReference type="Proteomes" id="UP000188533">
    <property type="component" value="Unassembled WGS sequence"/>
</dbReference>
<dbReference type="GO" id="GO:0016787">
    <property type="term" value="F:hydrolase activity"/>
    <property type="evidence" value="ECO:0007669"/>
    <property type="project" value="UniProtKB-KW"/>
</dbReference>
<dbReference type="InterPro" id="IPR053183">
    <property type="entry name" value="ASL1"/>
</dbReference>
<reference evidence="2 3" key="1">
    <citation type="submission" date="2016-08" db="EMBL/GenBank/DDBJ databases">
        <authorList>
            <consortium name="Lentinula edodes genome sequencing consortium"/>
            <person name="Sakamoto Y."/>
            <person name="Nakade K."/>
            <person name="Sato S."/>
            <person name="Yoshida Y."/>
            <person name="Miyazaki K."/>
            <person name="Natsume S."/>
            <person name="Konno N."/>
        </authorList>
    </citation>
    <scope>NUCLEOTIDE SEQUENCE [LARGE SCALE GENOMIC DNA]</scope>
    <source>
        <strain evidence="2 3">NBRC 111202</strain>
    </source>
</reference>
<comment type="caution">
    <text evidence="2">The sequence shown here is derived from an EMBL/GenBank/DDBJ whole genome shotgun (WGS) entry which is preliminary data.</text>
</comment>
<evidence type="ECO:0000259" key="1">
    <source>
        <dbReference type="Pfam" id="PF11790"/>
    </source>
</evidence>
<evidence type="ECO:0000313" key="2">
    <source>
        <dbReference type="EMBL" id="GAW07534.1"/>
    </source>
</evidence>
<dbReference type="PANTHER" id="PTHR34154">
    <property type="entry name" value="ALKALI-SENSITIVE LINKAGE PROTEIN 1"/>
    <property type="match status" value="1"/>
</dbReference>
<keyword evidence="2" id="KW-0378">Hydrolase</keyword>
<feature type="domain" description="Asl1-like glycosyl hydrolase catalytic" evidence="1">
    <location>
        <begin position="113"/>
        <end position="311"/>
    </location>
</feature>